<evidence type="ECO:0000313" key="2">
    <source>
        <dbReference type="EMBL" id="CAA0123604.1"/>
    </source>
</evidence>
<dbReference type="PANTHER" id="PTHR38595:SF2">
    <property type="entry name" value="TYPE VI SECRETION SYSTEM BASEPLATE SUBUNIT TSSE"/>
    <property type="match status" value="1"/>
</dbReference>
<reference evidence="2 3" key="1">
    <citation type="submission" date="2019-11" db="EMBL/GenBank/DDBJ databases">
        <authorList>
            <person name="Holert J."/>
        </authorList>
    </citation>
    <scope>NUCLEOTIDE SEQUENCE [LARGE SCALE GENOMIC DNA]</scope>
    <source>
        <strain evidence="2">SB11_3</strain>
    </source>
</reference>
<organism evidence="2 3">
    <name type="scientific">BD1-7 clade bacterium</name>
    <dbReference type="NCBI Taxonomy" id="2029982"/>
    <lineage>
        <taxon>Bacteria</taxon>
        <taxon>Pseudomonadati</taxon>
        <taxon>Pseudomonadota</taxon>
        <taxon>Gammaproteobacteria</taxon>
        <taxon>Cellvibrionales</taxon>
        <taxon>Spongiibacteraceae</taxon>
        <taxon>BD1-7 clade</taxon>
    </lineage>
</organism>
<dbReference type="PANTHER" id="PTHR38595">
    <property type="entry name" value="CYTOPLASMIC PROTEIN-RELATED"/>
    <property type="match status" value="1"/>
</dbReference>
<dbReference type="InterPro" id="IPR007048">
    <property type="entry name" value="IraD/Gp25-like"/>
</dbReference>
<dbReference type="Pfam" id="PF04965">
    <property type="entry name" value="GPW_gp25"/>
    <property type="match status" value="1"/>
</dbReference>
<dbReference type="InterPro" id="IPR053176">
    <property type="entry name" value="T6SS_TssE1-like"/>
</dbReference>
<evidence type="ECO:0000259" key="1">
    <source>
        <dbReference type="Pfam" id="PF04965"/>
    </source>
</evidence>
<feature type="domain" description="IraD/Gp25-like" evidence="1">
    <location>
        <begin position="34"/>
        <end position="135"/>
    </location>
</feature>
<proteinExistence type="predicted"/>
<dbReference type="OrthoDB" id="9867403at2"/>
<dbReference type="Proteomes" id="UP000441399">
    <property type="component" value="Unassembled WGS sequence"/>
</dbReference>
<dbReference type="EMBL" id="CACSIO010000056">
    <property type="protein sequence ID" value="CAA0123604.1"/>
    <property type="molecule type" value="Genomic_DNA"/>
</dbReference>
<sequence length="160" mass="18199">MHPRRSPDRMRALFCGELADYGDAPTSARAINQRLHDAVVDDLADFLNTIPFETVAESRQRDNIVPSVLNYGANLFTGMMLDHQSLQRIAIDLAERMIDSEPRIVADSLIIEVLDNIPDQDPRTVYLAIEGRLKSEFTDDLRIRTMIDLDTGKVTLREMR</sequence>
<dbReference type="AlphaFoldDB" id="A0A5S9QXM1"/>
<evidence type="ECO:0000313" key="3">
    <source>
        <dbReference type="Proteomes" id="UP000441399"/>
    </source>
</evidence>
<keyword evidence="3" id="KW-1185">Reference proteome</keyword>
<protein>
    <recommendedName>
        <fullName evidence="1">IraD/Gp25-like domain-containing protein</fullName>
    </recommendedName>
</protein>
<accession>A0A5S9QXM1</accession>
<name>A0A5S9QXM1_9GAMM</name>
<gene>
    <name evidence="2" type="ORF">OPDIPICF_02826</name>
</gene>